<sequence>MGSRPYRGLCTLLPCFLRYQREDTLGRLISSLYQSVSGLPLYQSHRRLRRSSQRQTQPIRHVFRVPAHSSAQSGRPWWAKSHLGALFR</sequence>
<evidence type="ECO:0000313" key="2">
    <source>
        <dbReference type="Proteomes" id="UP000044806"/>
    </source>
</evidence>
<proteinExistence type="predicted"/>
<dbReference type="EMBL" id="CWOW01000002">
    <property type="protein sequence ID" value="CRZ98187.1"/>
    <property type="molecule type" value="Genomic_DNA"/>
</dbReference>
<dbReference type="Proteomes" id="UP000044806">
    <property type="component" value="Unassembled WGS sequence"/>
</dbReference>
<dbReference type="AlphaFoldDB" id="A0A655PAC1"/>
<reference evidence="1 2" key="1">
    <citation type="submission" date="2015-07" db="EMBL/GenBank/DDBJ databases">
        <authorList>
            <consortium name="Pathogen Informatics"/>
        </authorList>
    </citation>
    <scope>NUCLEOTIDE SEQUENCE [LARGE SCALE GENOMIC DNA]</scope>
    <source>
        <strain evidence="1 2">A51</strain>
    </source>
</reference>
<gene>
    <name evidence="1" type="ORF">ERS013165_00719</name>
</gene>
<organism evidence="1 2">
    <name type="scientific">Vibrio cholerae</name>
    <dbReference type="NCBI Taxonomy" id="666"/>
    <lineage>
        <taxon>Bacteria</taxon>
        <taxon>Pseudomonadati</taxon>
        <taxon>Pseudomonadota</taxon>
        <taxon>Gammaproteobacteria</taxon>
        <taxon>Vibrionales</taxon>
        <taxon>Vibrionaceae</taxon>
        <taxon>Vibrio</taxon>
    </lineage>
</organism>
<evidence type="ECO:0000313" key="1">
    <source>
        <dbReference type="EMBL" id="CRZ98187.1"/>
    </source>
</evidence>
<accession>A0A655PAC1</accession>
<protein>
    <submittedName>
        <fullName evidence="1">Uncharacterized protein</fullName>
    </submittedName>
</protein>
<name>A0A655PAC1_VIBCL</name>